<dbReference type="InterPro" id="IPR036028">
    <property type="entry name" value="SH3-like_dom_sf"/>
</dbReference>
<gene>
    <name evidence="6" type="primary">LOC108556638</name>
</gene>
<feature type="region of interest" description="Disordered" evidence="3">
    <location>
        <begin position="528"/>
        <end position="556"/>
    </location>
</feature>
<name>A0ABM1M170_NICVS</name>
<feature type="region of interest" description="Disordered" evidence="3">
    <location>
        <begin position="197"/>
        <end position="232"/>
    </location>
</feature>
<evidence type="ECO:0000313" key="6">
    <source>
        <dbReference type="RefSeq" id="XP_017768320.1"/>
    </source>
</evidence>
<feature type="region of interest" description="Disordered" evidence="3">
    <location>
        <begin position="380"/>
        <end position="399"/>
    </location>
</feature>
<dbReference type="GeneID" id="108556638"/>
<feature type="compositionally biased region" description="Low complexity" evidence="3">
    <location>
        <begin position="630"/>
        <end position="646"/>
    </location>
</feature>
<keyword evidence="4" id="KW-0732">Signal</keyword>
<dbReference type="PANTHER" id="PTHR23158:SF33">
    <property type="entry name" value="TRANSPORT AND GOLGI ORGANIZATION PROTEIN 1"/>
    <property type="match status" value="1"/>
</dbReference>
<feature type="region of interest" description="Disordered" evidence="3">
    <location>
        <begin position="1213"/>
        <end position="1321"/>
    </location>
</feature>
<dbReference type="Gene3D" id="2.30.30.40">
    <property type="entry name" value="SH3 Domains"/>
    <property type="match status" value="1"/>
</dbReference>
<feature type="signal peptide" evidence="4">
    <location>
        <begin position="1"/>
        <end position="22"/>
    </location>
</feature>
<organism evidence="5 6">
    <name type="scientific">Nicrophorus vespilloides</name>
    <name type="common">Boreal carrion beetle</name>
    <dbReference type="NCBI Taxonomy" id="110193"/>
    <lineage>
        <taxon>Eukaryota</taxon>
        <taxon>Metazoa</taxon>
        <taxon>Ecdysozoa</taxon>
        <taxon>Arthropoda</taxon>
        <taxon>Hexapoda</taxon>
        <taxon>Insecta</taxon>
        <taxon>Pterygota</taxon>
        <taxon>Neoptera</taxon>
        <taxon>Endopterygota</taxon>
        <taxon>Coleoptera</taxon>
        <taxon>Polyphaga</taxon>
        <taxon>Staphyliniformia</taxon>
        <taxon>Silphidae</taxon>
        <taxon>Nicrophorinae</taxon>
        <taxon>Nicrophorus</taxon>
    </lineage>
</organism>
<protein>
    <submittedName>
        <fullName evidence="6">Transport and Golgi organization protein 1 isoform X1</fullName>
    </submittedName>
</protein>
<dbReference type="PANTHER" id="PTHR23158">
    <property type="entry name" value="MELANOMA INHIBITORY ACTIVITY-RELATED"/>
    <property type="match status" value="1"/>
</dbReference>
<keyword evidence="5" id="KW-1185">Reference proteome</keyword>
<feature type="compositionally biased region" description="Basic and acidic residues" evidence="3">
    <location>
        <begin position="204"/>
        <end position="232"/>
    </location>
</feature>
<feature type="compositionally biased region" description="Low complexity" evidence="3">
    <location>
        <begin position="1297"/>
        <end position="1314"/>
    </location>
</feature>
<dbReference type="Proteomes" id="UP000695000">
    <property type="component" value="Unplaced"/>
</dbReference>
<evidence type="ECO:0000256" key="4">
    <source>
        <dbReference type="SAM" id="SignalP"/>
    </source>
</evidence>
<feature type="compositionally biased region" description="Basic and acidic residues" evidence="3">
    <location>
        <begin position="1138"/>
        <end position="1147"/>
    </location>
</feature>
<evidence type="ECO:0000256" key="1">
    <source>
        <dbReference type="ARBA" id="ARBA00023054"/>
    </source>
</evidence>
<dbReference type="RefSeq" id="XP_017768320.1">
    <property type="nucleotide sequence ID" value="XM_017912831.1"/>
</dbReference>
<feature type="region of interest" description="Disordered" evidence="3">
    <location>
        <begin position="1138"/>
        <end position="1157"/>
    </location>
</feature>
<sequence length="1321" mass="150051">MTSLKLIYFALFIVQNAYETHTAVSDKRLCANPDCSEIIATAKSILNYSAMEKGMLSFPRNADLQIYSKSAGKNMGVWGASYNGKRGYVPVGHLREQRTIVKNPHFLVDTEFADPQEVPSLQNVIFDPEELKPSTVVDDQNIVIDGTTIPVNPSATQMPMPVTNVPSSFYDSAPESSKVLQTDIPVMYAATEAPESLEAASNEIPKEQEQQEQIEKSDEEKKSEAEVETVKEEDKFLEDFRVEEKPLEDSKIEEKPVEDFKMEEKPLEDIKIEEEPVEDIKIEEKPLEDFKIEEKPVEDFKIEEKPVEDFKIEEKPAEDFLLEEKPTVEIKPDEVEVKPEDFDFKYITDKPLDNLEDSKVEYITEKPVEEIKFENALNTDDTFNGTLTDDNEDKLSEDDGKLTMPEAIAEQVNLPEENNVKDMSAENVDFKEDVLLEKPAGDYFKMNLPVEEDVKVEGEVDEVLTENVLALSDDLKVNLVAEDDVTASLEEKLPASEDVAVEEDAPSLTMNMLNSGWNYLKEASSNYGEVKDSDVVENVDSKESELPKIEEPDDNNNSYEAAQIEDNSWFFSSPKPEEIKPIVDEVKQEEIKTAEDYQQEEIVDKPIMELDPIEEEETSEELLEREESENINSVEEIAESTNVKSPVNEESVEEEVQGSCNANPLLTHCNVDEKPAKEESSFFDWARIGDLIITITVSGLITVIFLWGYMVITNMNKEAPLVAKVNNLEKALQVTKAENQLLTDKVADGISSENQEQLNASYNAVITELEGKLEEICANKNSLEEQVACLEKELENSTELGLELNKMITEVLGSQNKSETLLDNIEQLQKQLVEQQMTINTINANLNEKDTENHELQLELEINNKKVMDLQAELDKMVLNLLKIEEEKEQSQSKYEAEIVELKEIGDKLRESHTAKTGYLNAEIAKLQKSLEETRRNLELKTSEFDLLKKSLKSGDDSKSTLDLNALKAEMKQLQKEKQLLSEHLQRNQEAISSYEKQMDNSMKERQCYKEKYEEADKEKLEALTKLEVLGNYFKEKEAEMQKELNKHESRWSEKQGEAVSTSERIKFMQEELQNYKAQNGTLQQEIVSQEVDLKSQISVLEKKAHESWVSARQAERKLEEAKQEAAQLRNRLTLRERNLNNEDKSQNRLGPLEMNGDHTLSPIHMEAPASPPLLFGGRDLTTSPPLPGMPHFLPPPPGVPFPPMPGVPPFMPPPPNMFPGDHRPPPLGRMSSPPINSRYSPDSRAYSPYDRHTPSPPDSYYSPPHRSYSPYNGRDERDRRDYKKTGNRNSFRNHKGGISSGNSANSNESLENINRNHSKV</sequence>
<dbReference type="InterPro" id="IPR051500">
    <property type="entry name" value="cTAGE_MIA/OTOR"/>
</dbReference>
<feature type="compositionally biased region" description="Basic and acidic residues" evidence="3">
    <location>
        <begin position="529"/>
        <end position="550"/>
    </location>
</feature>
<proteinExistence type="predicted"/>
<feature type="compositionally biased region" description="Basic and acidic residues" evidence="3">
    <location>
        <begin position="1274"/>
        <end position="1285"/>
    </location>
</feature>
<evidence type="ECO:0000256" key="3">
    <source>
        <dbReference type="SAM" id="MobiDB-lite"/>
    </source>
</evidence>
<dbReference type="SUPFAM" id="SSF50044">
    <property type="entry name" value="SH3-domain"/>
    <property type="match status" value="1"/>
</dbReference>
<feature type="region of interest" description="Disordered" evidence="3">
    <location>
        <begin position="625"/>
        <end position="646"/>
    </location>
</feature>
<evidence type="ECO:0000313" key="5">
    <source>
        <dbReference type="Proteomes" id="UP000695000"/>
    </source>
</evidence>
<evidence type="ECO:0000256" key="2">
    <source>
        <dbReference type="SAM" id="Coils"/>
    </source>
</evidence>
<keyword evidence="1 2" id="KW-0175">Coiled coil</keyword>
<reference evidence="6" key="1">
    <citation type="submission" date="2025-08" db="UniProtKB">
        <authorList>
            <consortium name="RefSeq"/>
        </authorList>
    </citation>
    <scope>IDENTIFICATION</scope>
    <source>
        <tissue evidence="6">Whole Larva</tissue>
    </source>
</reference>
<feature type="compositionally biased region" description="Low complexity" evidence="3">
    <location>
        <begin position="1259"/>
        <end position="1272"/>
    </location>
</feature>
<accession>A0ABM1M170</accession>
<feature type="chain" id="PRO_5045789671" evidence="4">
    <location>
        <begin position="23"/>
        <end position="1321"/>
    </location>
</feature>
<feature type="coiled-coil region" evidence="2">
    <location>
        <begin position="725"/>
        <end position="1026"/>
    </location>
</feature>